<proteinExistence type="predicted"/>
<gene>
    <name evidence="1" type="ORF">SAMN05444167_1724</name>
</gene>
<evidence type="ECO:0000313" key="1">
    <source>
        <dbReference type="EMBL" id="SDF21175.1"/>
    </source>
</evidence>
<accession>A0A1G7J8G4</accession>
<dbReference type="Proteomes" id="UP000182427">
    <property type="component" value="Chromosome I"/>
</dbReference>
<organism evidence="1 2">
    <name type="scientific">Terriglobus roseus</name>
    <dbReference type="NCBI Taxonomy" id="392734"/>
    <lineage>
        <taxon>Bacteria</taxon>
        <taxon>Pseudomonadati</taxon>
        <taxon>Acidobacteriota</taxon>
        <taxon>Terriglobia</taxon>
        <taxon>Terriglobales</taxon>
        <taxon>Acidobacteriaceae</taxon>
        <taxon>Terriglobus</taxon>
    </lineage>
</organism>
<dbReference type="RefSeq" id="WP_083344763.1">
    <property type="nucleotide sequence ID" value="NZ_LT629690.1"/>
</dbReference>
<keyword evidence="2" id="KW-1185">Reference proteome</keyword>
<dbReference type="AlphaFoldDB" id="A0A1G7J8G4"/>
<name>A0A1G7J8G4_9BACT</name>
<protein>
    <submittedName>
        <fullName evidence="1">Uncharacterized protein</fullName>
    </submittedName>
</protein>
<reference evidence="1 2" key="1">
    <citation type="submission" date="2016-10" db="EMBL/GenBank/DDBJ databases">
        <authorList>
            <person name="de Groot N.N."/>
        </authorList>
    </citation>
    <scope>NUCLEOTIDE SEQUENCE [LARGE SCALE GENOMIC DNA]</scope>
    <source>
        <strain evidence="1 2">GAS232</strain>
    </source>
</reference>
<dbReference type="OrthoDB" id="626916at2"/>
<evidence type="ECO:0000313" key="2">
    <source>
        <dbReference type="Proteomes" id="UP000182427"/>
    </source>
</evidence>
<dbReference type="EMBL" id="LT629690">
    <property type="protein sequence ID" value="SDF21175.1"/>
    <property type="molecule type" value="Genomic_DNA"/>
</dbReference>
<sequence length="755" mass="80667">MAMNLTGQDLMRLLPAIYGVRDAAAGGPLEALMEVLGEQAGIVQDNILQLYEDQFIETSSSWAVPYIGDLIGYLPIRAVDGASYSPRAEVANTIGYRRRKGTAIALEQVCSDVSARAVHLSERFKTTLTFQSMRCITPTQPAFALVRQQQIMEEVSGPFDSVSHRADVRRISPRVRAVADPDIAAVDIGLHGAGQYNLPDVALHIWRCRSFLVDKAPALQAGERRYRFDLAGLDTPLFTVPALRTPFDHITGRMDVPDAISLHEIRTATQDFYGESKSIFVWIDGVAVEPENIAWKRLSGKEGVWRCGVPHKVTIDVQCGRIALAEEWGQPTEVLVRYAYGFAAEIGGGTYDRSLNITSDSAAGTFLAVVGSSLTPTLEDAIAAWNVQPAGTTGSIVILDYARIDCADTLNIHIAAGNALTILSATVHVADGVNSGYTATQSRATISADIAVTGDPSSSGGTAGRLALNGLRLLGSINVDGEAIAMSVEHCTLLPAAVQLNGAGTDGPREPSITVRSEGTSLSIQNTLTGPLAVIDSATAMLCEVLLDAGSPCCIAYAGEEPSLQGGDLQIENSTVIGKVRVRTLPLASNTIFRSRLARNDSWQAAVWCSRSQTGCVRFCSLPFASITPRRYKCLPTSAITEGAFAPMFAALRYGHPAYGLLSTWTSLAVWNGADDGGQIGVMHGIQETEALQNTQLRIPEYLPVGMEAGIFLVTPKMCCEAPRRPTRYGVRTSEDCCEDGTSVEGVSGIGIGLL</sequence>